<sequence length="745" mass="78560">MPFPLAHDDPQTLGAHRLVARLGGGGMGTVYLARSAGGRTVALKTVHPRYAADEAFRTRFRLEADAARVIGGRYGAAVVDADPSAPVPWLATEYVLGPPLDEAVALCGPLPERTVRALGTVLARALGQLHGSDVVHRDLKPSNVLVAATGPKVIDFGIARAVGDDRLTRAGTAAGTPAFMSPEQAAGGEHTSAGDVFALAGVLLFAATGHGPFGGGQPADLLYRVRYAEPDLSGAPAALEPLLARCLDKDPNRRPGTAELAGLLAGEEDEDAFAEALPAALLADIAARATEVWRIRPHRLPVPQEIADASTAPAPAARTPSSGPSRRKLLALGGGSALALVAGGAGAWAWWAGRDDASKPKPTARTRRPSGVPSRAVWWAEAERTDADCPPMPLGGLIAVKGVTGITAFEARTGAKRWTSRVLQSYEYTTDGKRIYTYAPDGLDAMGLKIFGVKPEDGSLEILTEKLDDFSSSPTGAQPLAAGDGVIYVVARKGNDPDKSPWHFLALDLRTGKERWRQEIKAGYVPGGTTFSFTGAVIGDHLVYTGQVFMEHVNFLKSRGTANGRSEWEWSLRRQPKDAGTTLSSGQLAADDRRVYYGLTEVLAVTYADGKVAWQFGAGRDVGKDAPKDTGPYGRPAVRDGVVYAAEGTRGIVALAADTGKLLWETPFRDLPPGLTMPPVVGRTHLYVHATNGAHDAVVAVDLRSHRIAWQMDVPGRVGAPLTAHRGAGTVVWTSGNLVCAIPLD</sequence>
<keyword evidence="1" id="KW-0808">Transferase</keyword>
<dbReference type="InterPro" id="IPR008271">
    <property type="entry name" value="Ser/Thr_kinase_AS"/>
</dbReference>
<dbReference type="PROSITE" id="PS00107">
    <property type="entry name" value="PROTEIN_KINASE_ATP"/>
    <property type="match status" value="1"/>
</dbReference>
<accession>A0ABP6J8X3</accession>
<dbReference type="InterPro" id="IPR018391">
    <property type="entry name" value="PQQ_b-propeller_rpt"/>
</dbReference>
<evidence type="ECO:0000256" key="4">
    <source>
        <dbReference type="ARBA" id="ARBA00022840"/>
    </source>
</evidence>
<protein>
    <recommendedName>
        <fullName evidence="7">Protein kinase domain-containing protein</fullName>
    </recommendedName>
</protein>
<evidence type="ECO:0000313" key="8">
    <source>
        <dbReference type="EMBL" id="GAA2925795.1"/>
    </source>
</evidence>
<evidence type="ECO:0000256" key="3">
    <source>
        <dbReference type="ARBA" id="ARBA00022777"/>
    </source>
</evidence>
<keyword evidence="4 5" id="KW-0067">ATP-binding</keyword>
<keyword evidence="9" id="KW-1185">Reference proteome</keyword>
<proteinExistence type="predicted"/>
<evidence type="ECO:0000259" key="7">
    <source>
        <dbReference type="PROSITE" id="PS50011"/>
    </source>
</evidence>
<dbReference type="CDD" id="cd14014">
    <property type="entry name" value="STKc_PknB_like"/>
    <property type="match status" value="1"/>
</dbReference>
<dbReference type="Gene3D" id="1.10.510.10">
    <property type="entry name" value="Transferase(Phosphotransferase) domain 1"/>
    <property type="match status" value="1"/>
</dbReference>
<reference evidence="9" key="1">
    <citation type="journal article" date="2019" name="Int. J. Syst. Evol. Microbiol.">
        <title>The Global Catalogue of Microorganisms (GCM) 10K type strain sequencing project: providing services to taxonomists for standard genome sequencing and annotation.</title>
        <authorList>
            <consortium name="The Broad Institute Genomics Platform"/>
            <consortium name="The Broad Institute Genome Sequencing Center for Infectious Disease"/>
            <person name="Wu L."/>
            <person name="Ma J."/>
        </authorList>
    </citation>
    <scope>NUCLEOTIDE SEQUENCE [LARGE SCALE GENOMIC DNA]</scope>
    <source>
        <strain evidence="9">JCM 4087</strain>
    </source>
</reference>
<feature type="region of interest" description="Disordered" evidence="6">
    <location>
        <begin position="307"/>
        <end position="327"/>
    </location>
</feature>
<dbReference type="InterPro" id="IPR017441">
    <property type="entry name" value="Protein_kinase_ATP_BS"/>
</dbReference>
<comment type="caution">
    <text evidence="8">The sequence shown here is derived from an EMBL/GenBank/DDBJ whole genome shotgun (WGS) entry which is preliminary data.</text>
</comment>
<dbReference type="SMART" id="SM00564">
    <property type="entry name" value="PQQ"/>
    <property type="match status" value="4"/>
</dbReference>
<evidence type="ECO:0000313" key="9">
    <source>
        <dbReference type="Proteomes" id="UP001501102"/>
    </source>
</evidence>
<dbReference type="Proteomes" id="UP001501102">
    <property type="component" value="Unassembled WGS sequence"/>
</dbReference>
<dbReference type="SUPFAM" id="SSF56112">
    <property type="entry name" value="Protein kinase-like (PK-like)"/>
    <property type="match status" value="1"/>
</dbReference>
<dbReference type="EMBL" id="BAAAXZ010000083">
    <property type="protein sequence ID" value="GAA2925795.1"/>
    <property type="molecule type" value="Genomic_DNA"/>
</dbReference>
<organism evidence="8 9">
    <name type="scientific">Streptomyces thioluteus</name>
    <dbReference type="NCBI Taxonomy" id="66431"/>
    <lineage>
        <taxon>Bacteria</taxon>
        <taxon>Bacillati</taxon>
        <taxon>Actinomycetota</taxon>
        <taxon>Actinomycetes</taxon>
        <taxon>Kitasatosporales</taxon>
        <taxon>Streptomycetaceae</taxon>
        <taxon>Streptomyces</taxon>
    </lineage>
</organism>
<keyword evidence="2 5" id="KW-0547">Nucleotide-binding</keyword>
<evidence type="ECO:0000256" key="5">
    <source>
        <dbReference type="PROSITE-ProRule" id="PRU10141"/>
    </source>
</evidence>
<dbReference type="InterPro" id="IPR000719">
    <property type="entry name" value="Prot_kinase_dom"/>
</dbReference>
<feature type="compositionally biased region" description="Low complexity" evidence="6">
    <location>
        <begin position="309"/>
        <end position="324"/>
    </location>
</feature>
<evidence type="ECO:0000256" key="2">
    <source>
        <dbReference type="ARBA" id="ARBA00022741"/>
    </source>
</evidence>
<dbReference type="PANTHER" id="PTHR43289:SF34">
    <property type="entry name" value="SERINE_THREONINE-PROTEIN KINASE YBDM-RELATED"/>
    <property type="match status" value="1"/>
</dbReference>
<evidence type="ECO:0000256" key="6">
    <source>
        <dbReference type="SAM" id="MobiDB-lite"/>
    </source>
</evidence>
<dbReference type="Pfam" id="PF00069">
    <property type="entry name" value="Pkinase"/>
    <property type="match status" value="1"/>
</dbReference>
<dbReference type="PROSITE" id="PS50011">
    <property type="entry name" value="PROTEIN_KINASE_DOM"/>
    <property type="match status" value="1"/>
</dbReference>
<name>A0ABP6J8X3_STRTU</name>
<feature type="binding site" evidence="5">
    <location>
        <position position="44"/>
    </location>
    <ligand>
        <name>ATP</name>
        <dbReference type="ChEBI" id="CHEBI:30616"/>
    </ligand>
</feature>
<gene>
    <name evidence="8" type="ORF">GCM10020221_22190</name>
</gene>
<dbReference type="Pfam" id="PF13360">
    <property type="entry name" value="PQQ_2"/>
    <property type="match status" value="2"/>
</dbReference>
<dbReference type="PANTHER" id="PTHR43289">
    <property type="entry name" value="MITOGEN-ACTIVATED PROTEIN KINASE KINASE KINASE 20-RELATED"/>
    <property type="match status" value="1"/>
</dbReference>
<dbReference type="RefSeq" id="WP_344962713.1">
    <property type="nucleotide sequence ID" value="NZ_BAAAXZ010000083.1"/>
</dbReference>
<dbReference type="Gene3D" id="3.30.200.20">
    <property type="entry name" value="Phosphorylase Kinase, domain 1"/>
    <property type="match status" value="1"/>
</dbReference>
<dbReference type="InterPro" id="IPR015943">
    <property type="entry name" value="WD40/YVTN_repeat-like_dom_sf"/>
</dbReference>
<dbReference type="InterPro" id="IPR002372">
    <property type="entry name" value="PQQ_rpt_dom"/>
</dbReference>
<feature type="domain" description="Protein kinase" evidence="7">
    <location>
        <begin position="16"/>
        <end position="274"/>
    </location>
</feature>
<dbReference type="InterPro" id="IPR011047">
    <property type="entry name" value="Quinoprotein_ADH-like_sf"/>
</dbReference>
<dbReference type="Gene3D" id="2.130.10.10">
    <property type="entry name" value="YVTN repeat-like/Quinoprotein amine dehydrogenase"/>
    <property type="match status" value="2"/>
</dbReference>
<keyword evidence="3" id="KW-0418">Kinase</keyword>
<dbReference type="InterPro" id="IPR011009">
    <property type="entry name" value="Kinase-like_dom_sf"/>
</dbReference>
<dbReference type="SMART" id="SM00220">
    <property type="entry name" value="S_TKc"/>
    <property type="match status" value="1"/>
</dbReference>
<evidence type="ECO:0000256" key="1">
    <source>
        <dbReference type="ARBA" id="ARBA00022679"/>
    </source>
</evidence>
<dbReference type="SUPFAM" id="SSF50998">
    <property type="entry name" value="Quinoprotein alcohol dehydrogenase-like"/>
    <property type="match status" value="1"/>
</dbReference>
<dbReference type="PROSITE" id="PS00108">
    <property type="entry name" value="PROTEIN_KINASE_ST"/>
    <property type="match status" value="1"/>
</dbReference>